<evidence type="ECO:0000313" key="1">
    <source>
        <dbReference type="EMBL" id="PVA05722.1"/>
    </source>
</evidence>
<dbReference type="InterPro" id="IPR029069">
    <property type="entry name" value="HotDog_dom_sf"/>
</dbReference>
<dbReference type="EMBL" id="QCYG01000008">
    <property type="protein sequence ID" value="PVA05722.1"/>
    <property type="molecule type" value="Genomic_DNA"/>
</dbReference>
<name>A0A2T7FU99_9RHOB</name>
<organism evidence="1 2">
    <name type="scientific">Thalassorhabdomicrobium marinisediminis</name>
    <dbReference type="NCBI Taxonomy" id="2170577"/>
    <lineage>
        <taxon>Bacteria</taxon>
        <taxon>Pseudomonadati</taxon>
        <taxon>Pseudomonadota</taxon>
        <taxon>Alphaproteobacteria</taxon>
        <taxon>Rhodobacterales</taxon>
        <taxon>Paracoccaceae</taxon>
        <taxon>Thalassorhabdomicrobium</taxon>
    </lineage>
</organism>
<protein>
    <recommendedName>
        <fullName evidence="3">Thioesterase</fullName>
    </recommendedName>
</protein>
<evidence type="ECO:0000313" key="2">
    <source>
        <dbReference type="Proteomes" id="UP000244817"/>
    </source>
</evidence>
<dbReference type="RefSeq" id="WP_108641575.1">
    <property type="nucleotide sequence ID" value="NZ_QCYG01000008.1"/>
</dbReference>
<gene>
    <name evidence="1" type="ORF">DC363_12905</name>
</gene>
<accession>A0A2T7FU99</accession>
<dbReference type="SUPFAM" id="SSF54637">
    <property type="entry name" value="Thioesterase/thiol ester dehydrase-isomerase"/>
    <property type="match status" value="1"/>
</dbReference>
<proteinExistence type="predicted"/>
<dbReference type="CDD" id="cd00586">
    <property type="entry name" value="4HBT"/>
    <property type="match status" value="1"/>
</dbReference>
<evidence type="ECO:0008006" key="3">
    <source>
        <dbReference type="Google" id="ProtNLM"/>
    </source>
</evidence>
<comment type="caution">
    <text evidence="1">The sequence shown here is derived from an EMBL/GenBank/DDBJ whole genome shotgun (WGS) entry which is preliminary data.</text>
</comment>
<dbReference type="Proteomes" id="UP000244817">
    <property type="component" value="Unassembled WGS sequence"/>
</dbReference>
<dbReference type="Gene3D" id="3.10.129.10">
    <property type="entry name" value="Hotdog Thioesterase"/>
    <property type="match status" value="1"/>
</dbReference>
<reference evidence="1 2" key="1">
    <citation type="submission" date="2018-04" db="EMBL/GenBank/DDBJ databases">
        <title>Pelagivirga bohaiensis gen. nov., sp. nov., a bacterium isolated from the Bohai Sea.</title>
        <authorList>
            <person name="Ji X."/>
        </authorList>
    </citation>
    <scope>NUCLEOTIDE SEQUENCE [LARGE SCALE GENOMIC DNA]</scope>
    <source>
        <strain evidence="1 2">BH-SD16</strain>
    </source>
</reference>
<dbReference type="OrthoDB" id="7597365at2"/>
<dbReference type="AlphaFoldDB" id="A0A2T7FU99"/>
<keyword evidence="2" id="KW-1185">Reference proteome</keyword>
<sequence>MVETDYGLPDSAGLVCWTGQVGPGDIDENGHMNVRSYDRVLEEADMAFFYTMGWTPEYPQVERKGFFRVEKHVRYQSELLLDAPLVATAWLIATDLKRFQLFFQLWHAQTRARAATMETLLLHMDLTSRRPAAMPQGPMAQNWTALQDLQDGVPVPQGIGRKVSFHKQD</sequence>
<dbReference type="Pfam" id="PF13279">
    <property type="entry name" value="4HBT_2"/>
    <property type="match status" value="1"/>
</dbReference>